<dbReference type="Proteomes" id="UP001206925">
    <property type="component" value="Unassembled WGS sequence"/>
</dbReference>
<evidence type="ECO:0000256" key="3">
    <source>
        <dbReference type="ARBA" id="ARBA00023002"/>
    </source>
</evidence>
<evidence type="ECO:0000313" key="5">
    <source>
        <dbReference type="Proteomes" id="UP001206925"/>
    </source>
</evidence>
<keyword evidence="5" id="KW-1185">Reference proteome</keyword>
<dbReference type="GO" id="GO:0016491">
    <property type="term" value="F:oxidoreductase activity"/>
    <property type="evidence" value="ECO:0007669"/>
    <property type="project" value="UniProtKB-KW"/>
</dbReference>
<name>A0AAD5GL18_AMBAR</name>
<dbReference type="SUPFAM" id="SSF51905">
    <property type="entry name" value="FAD/NAD(P)-binding domain"/>
    <property type="match status" value="1"/>
</dbReference>
<protein>
    <submittedName>
        <fullName evidence="4">Uncharacterized protein</fullName>
    </submittedName>
</protein>
<evidence type="ECO:0000256" key="1">
    <source>
        <dbReference type="ARBA" id="ARBA00022630"/>
    </source>
</evidence>
<dbReference type="Gene3D" id="3.50.50.60">
    <property type="entry name" value="FAD/NAD(P)-binding domain"/>
    <property type="match status" value="1"/>
</dbReference>
<accession>A0AAD5GL18</accession>
<reference evidence="4" key="1">
    <citation type="submission" date="2022-06" db="EMBL/GenBank/DDBJ databases">
        <title>Uncovering the hologenomic basis of an extraordinary plant invasion.</title>
        <authorList>
            <person name="Bieker V.C."/>
            <person name="Martin M.D."/>
            <person name="Gilbert T."/>
            <person name="Hodgins K."/>
            <person name="Battlay P."/>
            <person name="Petersen B."/>
            <person name="Wilson J."/>
        </authorList>
    </citation>
    <scope>NUCLEOTIDE SEQUENCE</scope>
    <source>
        <strain evidence="4">AA19_3_7</strain>
        <tissue evidence="4">Leaf</tissue>
    </source>
</reference>
<dbReference type="EMBL" id="JAMZMK010006882">
    <property type="protein sequence ID" value="KAI7746877.1"/>
    <property type="molecule type" value="Genomic_DNA"/>
</dbReference>
<comment type="caution">
    <text evidence="4">The sequence shown here is derived from an EMBL/GenBank/DDBJ whole genome shotgun (WGS) entry which is preliminary data.</text>
</comment>
<proteinExistence type="predicted"/>
<organism evidence="4 5">
    <name type="scientific">Ambrosia artemisiifolia</name>
    <name type="common">Common ragweed</name>
    <dbReference type="NCBI Taxonomy" id="4212"/>
    <lineage>
        <taxon>Eukaryota</taxon>
        <taxon>Viridiplantae</taxon>
        <taxon>Streptophyta</taxon>
        <taxon>Embryophyta</taxon>
        <taxon>Tracheophyta</taxon>
        <taxon>Spermatophyta</taxon>
        <taxon>Magnoliopsida</taxon>
        <taxon>eudicotyledons</taxon>
        <taxon>Gunneridae</taxon>
        <taxon>Pentapetalae</taxon>
        <taxon>asterids</taxon>
        <taxon>campanulids</taxon>
        <taxon>Asterales</taxon>
        <taxon>Asteraceae</taxon>
        <taxon>Asteroideae</taxon>
        <taxon>Heliantheae alliance</taxon>
        <taxon>Heliantheae</taxon>
        <taxon>Ambrosia</taxon>
    </lineage>
</organism>
<dbReference type="InterPro" id="IPR050346">
    <property type="entry name" value="FMO-like"/>
</dbReference>
<keyword evidence="2" id="KW-0274">FAD</keyword>
<keyword evidence="3" id="KW-0560">Oxidoreductase</keyword>
<gene>
    <name evidence="4" type="ORF">M8C21_018038</name>
</gene>
<sequence length="144" mass="17005">REISTTAKEVYLSSRSLDVKVSRLEGYKNIWQHTKIKRVFDDGTVEFQDGDSVVADWVAHTLAGKILLPSKEEMLADVYKHYRELDENGIPKRHTHSLRYQIEYVDWLAAQVGLHVEDRLKKIFKKHFEHRMAHPEDYRDLPVF</sequence>
<dbReference type="AlphaFoldDB" id="A0AAD5GL18"/>
<evidence type="ECO:0000313" key="4">
    <source>
        <dbReference type="EMBL" id="KAI7746877.1"/>
    </source>
</evidence>
<dbReference type="PANTHER" id="PTHR23023">
    <property type="entry name" value="DIMETHYLANILINE MONOOXYGENASE"/>
    <property type="match status" value="1"/>
</dbReference>
<dbReference type="InterPro" id="IPR036188">
    <property type="entry name" value="FAD/NAD-bd_sf"/>
</dbReference>
<feature type="non-terminal residue" evidence="4">
    <location>
        <position position="1"/>
    </location>
</feature>
<evidence type="ECO:0000256" key="2">
    <source>
        <dbReference type="ARBA" id="ARBA00022827"/>
    </source>
</evidence>
<keyword evidence="1" id="KW-0285">Flavoprotein</keyword>